<proteinExistence type="predicted"/>
<sequence>MQYVNLQYGQQRAQELRQEAAQAKRVREARPARQPRPRFNLRDLFRRLRPA</sequence>
<gene>
    <name evidence="1" type="ORF">ORD21_05265</name>
</gene>
<evidence type="ECO:0000313" key="1">
    <source>
        <dbReference type="EMBL" id="MDV6374007.1"/>
    </source>
</evidence>
<name>A0ABU4DNJ8_9DEIO</name>
<keyword evidence="2" id="KW-1185">Reference proteome</keyword>
<protein>
    <submittedName>
        <fullName evidence="1">Uncharacterized protein</fullName>
    </submittedName>
</protein>
<accession>A0ABU4DNJ8</accession>
<dbReference type="RefSeq" id="WP_317639324.1">
    <property type="nucleotide sequence ID" value="NZ_JAPMIV010000006.1"/>
</dbReference>
<reference evidence="1 2" key="1">
    <citation type="submission" date="2022-11" db="EMBL/GenBank/DDBJ databases">
        <title>Deinococcus ZS9-10, Low Temperature and Draught-tolerating, UV-resistant Bacteria from Continental Antarctica.</title>
        <authorList>
            <person name="Cheng L."/>
        </authorList>
    </citation>
    <scope>NUCLEOTIDE SEQUENCE [LARGE SCALE GENOMIC DNA]</scope>
    <source>
        <strain evidence="1 2">ZS9-10</strain>
    </source>
</reference>
<dbReference type="EMBL" id="JAPMIV010000006">
    <property type="protein sequence ID" value="MDV6374007.1"/>
    <property type="molecule type" value="Genomic_DNA"/>
</dbReference>
<organism evidence="1 2">
    <name type="scientific">Deinococcus arenicola</name>
    <dbReference type="NCBI Taxonomy" id="2994950"/>
    <lineage>
        <taxon>Bacteria</taxon>
        <taxon>Thermotogati</taxon>
        <taxon>Deinococcota</taxon>
        <taxon>Deinococci</taxon>
        <taxon>Deinococcales</taxon>
        <taxon>Deinococcaceae</taxon>
        <taxon>Deinococcus</taxon>
    </lineage>
</organism>
<comment type="caution">
    <text evidence="1">The sequence shown here is derived from an EMBL/GenBank/DDBJ whole genome shotgun (WGS) entry which is preliminary data.</text>
</comment>
<dbReference type="Proteomes" id="UP001276150">
    <property type="component" value="Unassembled WGS sequence"/>
</dbReference>
<evidence type="ECO:0000313" key="2">
    <source>
        <dbReference type="Proteomes" id="UP001276150"/>
    </source>
</evidence>